<dbReference type="GeneID" id="24437042"/>
<dbReference type="PANTHER" id="PTHR13166">
    <property type="entry name" value="PROTEIN C6ORF149"/>
    <property type="match status" value="1"/>
</dbReference>
<proteinExistence type="inferred from homology"/>
<dbReference type="KEGG" id="tet:TTHERM_000058769"/>
<dbReference type="Pfam" id="PF05347">
    <property type="entry name" value="Complex1_LYR"/>
    <property type="match status" value="1"/>
</dbReference>
<dbReference type="InterPro" id="IPR045297">
    <property type="entry name" value="Complex1_LYR_LYRM4"/>
</dbReference>
<sequence>MSTHKIQVLQLFKETLRAGFGFKDYNFRNYIVRRAKEDFRKYSALTDQNEIAKQIQFAKEQLELLQRQKIIQNLYYQQKSIIEK</sequence>
<dbReference type="Proteomes" id="UP000009168">
    <property type="component" value="Unassembled WGS sequence"/>
</dbReference>
<dbReference type="AlphaFoldDB" id="W7XKG2"/>
<dbReference type="InterPro" id="IPR051522">
    <property type="entry name" value="ISC_assembly_LYR"/>
</dbReference>
<protein>
    <submittedName>
        <fullName evidence="3">Complex 1 protein, LYR family protein</fullName>
    </submittedName>
</protein>
<dbReference type="GO" id="GO:1990221">
    <property type="term" value="C:L-cysteine desulfurase complex"/>
    <property type="evidence" value="ECO:0007669"/>
    <property type="project" value="TreeGrafter"/>
</dbReference>
<gene>
    <name evidence="3" type="ORF">TTHERM_000058769</name>
</gene>
<evidence type="ECO:0000313" key="3">
    <source>
        <dbReference type="EMBL" id="EWS76501.1"/>
    </source>
</evidence>
<dbReference type="FunCoup" id="W7XKG2">
    <property type="interactions" value="117"/>
</dbReference>
<dbReference type="InParanoid" id="W7XKG2"/>
<dbReference type="GO" id="GO:0016226">
    <property type="term" value="P:iron-sulfur cluster assembly"/>
    <property type="evidence" value="ECO:0007669"/>
    <property type="project" value="InterPro"/>
</dbReference>
<evidence type="ECO:0000259" key="2">
    <source>
        <dbReference type="Pfam" id="PF05347"/>
    </source>
</evidence>
<keyword evidence="4" id="KW-1185">Reference proteome</keyword>
<accession>W7XKG2</accession>
<comment type="similarity">
    <text evidence="1">Belongs to the complex I LYR family.</text>
</comment>
<dbReference type="GO" id="GO:0005739">
    <property type="term" value="C:mitochondrion"/>
    <property type="evidence" value="ECO:0007669"/>
    <property type="project" value="TreeGrafter"/>
</dbReference>
<reference evidence="4" key="1">
    <citation type="journal article" date="2006" name="PLoS Biol.">
        <title>Macronuclear genome sequence of the ciliate Tetrahymena thermophila, a model eukaryote.</title>
        <authorList>
            <person name="Eisen J.A."/>
            <person name="Coyne R.S."/>
            <person name="Wu M."/>
            <person name="Wu D."/>
            <person name="Thiagarajan M."/>
            <person name="Wortman J.R."/>
            <person name="Badger J.H."/>
            <person name="Ren Q."/>
            <person name="Amedeo P."/>
            <person name="Jones K.M."/>
            <person name="Tallon L.J."/>
            <person name="Delcher A.L."/>
            <person name="Salzberg S.L."/>
            <person name="Silva J.C."/>
            <person name="Haas B.J."/>
            <person name="Majoros W.H."/>
            <person name="Farzad M."/>
            <person name="Carlton J.M."/>
            <person name="Smith R.K. Jr."/>
            <person name="Garg J."/>
            <person name="Pearlman R.E."/>
            <person name="Karrer K.M."/>
            <person name="Sun L."/>
            <person name="Manning G."/>
            <person name="Elde N.C."/>
            <person name="Turkewitz A.P."/>
            <person name="Asai D.J."/>
            <person name="Wilkes D.E."/>
            <person name="Wang Y."/>
            <person name="Cai H."/>
            <person name="Collins K."/>
            <person name="Stewart B.A."/>
            <person name="Lee S.R."/>
            <person name="Wilamowska K."/>
            <person name="Weinberg Z."/>
            <person name="Ruzzo W.L."/>
            <person name="Wloga D."/>
            <person name="Gaertig J."/>
            <person name="Frankel J."/>
            <person name="Tsao C.-C."/>
            <person name="Gorovsky M.A."/>
            <person name="Keeling P.J."/>
            <person name="Waller R.F."/>
            <person name="Patron N.J."/>
            <person name="Cherry J.M."/>
            <person name="Stover N.A."/>
            <person name="Krieger C.J."/>
            <person name="del Toro C."/>
            <person name="Ryder H.F."/>
            <person name="Williamson S.C."/>
            <person name="Barbeau R.A."/>
            <person name="Hamilton E.P."/>
            <person name="Orias E."/>
        </authorList>
    </citation>
    <scope>NUCLEOTIDE SEQUENCE [LARGE SCALE GENOMIC DNA]</scope>
    <source>
        <strain evidence="4">SB210</strain>
    </source>
</reference>
<evidence type="ECO:0000313" key="4">
    <source>
        <dbReference type="Proteomes" id="UP000009168"/>
    </source>
</evidence>
<organism evidence="3 4">
    <name type="scientific">Tetrahymena thermophila (strain SB210)</name>
    <dbReference type="NCBI Taxonomy" id="312017"/>
    <lineage>
        <taxon>Eukaryota</taxon>
        <taxon>Sar</taxon>
        <taxon>Alveolata</taxon>
        <taxon>Ciliophora</taxon>
        <taxon>Intramacronucleata</taxon>
        <taxon>Oligohymenophorea</taxon>
        <taxon>Hymenostomatida</taxon>
        <taxon>Tetrahymenina</taxon>
        <taxon>Tetrahymenidae</taxon>
        <taxon>Tetrahymena</taxon>
    </lineage>
</organism>
<dbReference type="CDD" id="cd20264">
    <property type="entry name" value="Complex1_LYR_LYRM4"/>
    <property type="match status" value="1"/>
</dbReference>
<name>W7XKG2_TETTS</name>
<dbReference type="EMBL" id="GG662853">
    <property type="protein sequence ID" value="EWS76501.1"/>
    <property type="molecule type" value="Genomic_DNA"/>
</dbReference>
<dbReference type="OrthoDB" id="275715at2759"/>
<dbReference type="STRING" id="312017.W7XKG2"/>
<dbReference type="RefSeq" id="XP_012650964.1">
    <property type="nucleotide sequence ID" value="XM_012795510.1"/>
</dbReference>
<feature type="domain" description="Complex 1 LYR protein" evidence="2">
    <location>
        <begin position="7"/>
        <end position="63"/>
    </location>
</feature>
<dbReference type="InterPro" id="IPR008011">
    <property type="entry name" value="Complex1_LYR_dom"/>
</dbReference>
<dbReference type="PANTHER" id="PTHR13166:SF7">
    <property type="entry name" value="LYR MOTIF-CONTAINING PROTEIN 4"/>
    <property type="match status" value="1"/>
</dbReference>
<evidence type="ECO:0000256" key="1">
    <source>
        <dbReference type="ARBA" id="ARBA00009508"/>
    </source>
</evidence>